<keyword evidence="6" id="KW-1185">Reference proteome</keyword>
<gene>
    <name evidence="5" type="ORF">CVT24_012510</name>
</gene>
<dbReference type="Pfam" id="PF00734">
    <property type="entry name" value="CBM_1"/>
    <property type="match status" value="1"/>
</dbReference>
<evidence type="ECO:0000259" key="4">
    <source>
        <dbReference type="PROSITE" id="PS51164"/>
    </source>
</evidence>
<dbReference type="InParanoid" id="A0A409YK51"/>
<evidence type="ECO:0000256" key="1">
    <source>
        <dbReference type="ARBA" id="ARBA00022729"/>
    </source>
</evidence>
<dbReference type="OrthoDB" id="2119228at2759"/>
<dbReference type="InterPro" id="IPR035971">
    <property type="entry name" value="CBD_sf"/>
</dbReference>
<comment type="caution">
    <text evidence="5">The sequence shown here is derived from an EMBL/GenBank/DDBJ whole genome shotgun (WGS) entry which is preliminary data.</text>
</comment>
<dbReference type="PROSITE" id="PS00562">
    <property type="entry name" value="CBM1_1"/>
    <property type="match status" value="1"/>
</dbReference>
<evidence type="ECO:0000313" key="6">
    <source>
        <dbReference type="Proteomes" id="UP000284842"/>
    </source>
</evidence>
<dbReference type="AlphaFoldDB" id="A0A409YK51"/>
<feature type="chain" id="PRO_5019323380" description="CBM1 domain-containing protein" evidence="3">
    <location>
        <begin position="21"/>
        <end position="241"/>
    </location>
</feature>
<sequence length="241" mass="24849">MTKLSIIAAVTSALIGGALAQSTAPQYGQCGGNGWTGPTTCPSGWGCVKSNEWYSQCLPGAPTATPTSTSSGGGGGNPTPTSTNPGGSVPTLMSGWNFIRAVTAPNFHKYLQSEVTNTASDAVLGEAVTAGQFKITDGQLIQYAGGTNLYAVVAPKTDSTTTKLKVTWSTTKDTLGQFKFSGDTVEWSSSTVTRPQTNAWLVCADSAGNKEVFINLGAYGYQTPAGCNDHTIHGFTGTTPD</sequence>
<dbReference type="Proteomes" id="UP000284842">
    <property type="component" value="Unassembled WGS sequence"/>
</dbReference>
<feature type="domain" description="CBM1" evidence="4">
    <location>
        <begin position="22"/>
        <end position="58"/>
    </location>
</feature>
<dbReference type="STRING" id="181874.A0A409YK51"/>
<dbReference type="SUPFAM" id="SSF57180">
    <property type="entry name" value="Cellulose-binding domain"/>
    <property type="match status" value="1"/>
</dbReference>
<evidence type="ECO:0000256" key="2">
    <source>
        <dbReference type="SAM" id="MobiDB-lite"/>
    </source>
</evidence>
<evidence type="ECO:0000313" key="5">
    <source>
        <dbReference type="EMBL" id="PPR03385.1"/>
    </source>
</evidence>
<organism evidence="5 6">
    <name type="scientific">Panaeolus cyanescens</name>
    <dbReference type="NCBI Taxonomy" id="181874"/>
    <lineage>
        <taxon>Eukaryota</taxon>
        <taxon>Fungi</taxon>
        <taxon>Dikarya</taxon>
        <taxon>Basidiomycota</taxon>
        <taxon>Agaricomycotina</taxon>
        <taxon>Agaricomycetes</taxon>
        <taxon>Agaricomycetidae</taxon>
        <taxon>Agaricales</taxon>
        <taxon>Agaricineae</taxon>
        <taxon>Galeropsidaceae</taxon>
        <taxon>Panaeolus</taxon>
    </lineage>
</organism>
<dbReference type="SMART" id="SM00236">
    <property type="entry name" value="fCBD"/>
    <property type="match status" value="1"/>
</dbReference>
<dbReference type="GO" id="GO:0030248">
    <property type="term" value="F:cellulose binding"/>
    <property type="evidence" value="ECO:0007669"/>
    <property type="project" value="InterPro"/>
</dbReference>
<feature type="signal peptide" evidence="3">
    <location>
        <begin position="1"/>
        <end position="20"/>
    </location>
</feature>
<reference evidence="5 6" key="1">
    <citation type="journal article" date="2018" name="Evol. Lett.">
        <title>Horizontal gene cluster transfer increased hallucinogenic mushroom diversity.</title>
        <authorList>
            <person name="Reynolds H.T."/>
            <person name="Vijayakumar V."/>
            <person name="Gluck-Thaler E."/>
            <person name="Korotkin H.B."/>
            <person name="Matheny P.B."/>
            <person name="Slot J.C."/>
        </authorList>
    </citation>
    <scope>NUCLEOTIDE SEQUENCE [LARGE SCALE GENOMIC DNA]</scope>
    <source>
        <strain evidence="5 6">2629</strain>
    </source>
</reference>
<accession>A0A409YK51</accession>
<feature type="compositionally biased region" description="Low complexity" evidence="2">
    <location>
        <begin position="61"/>
        <end position="70"/>
    </location>
</feature>
<dbReference type="PROSITE" id="PS51164">
    <property type="entry name" value="CBM1_2"/>
    <property type="match status" value="1"/>
</dbReference>
<feature type="region of interest" description="Disordered" evidence="2">
    <location>
        <begin position="61"/>
        <end position="89"/>
    </location>
</feature>
<name>A0A409YK51_9AGAR</name>
<dbReference type="GO" id="GO:0005576">
    <property type="term" value="C:extracellular region"/>
    <property type="evidence" value="ECO:0007669"/>
    <property type="project" value="InterPro"/>
</dbReference>
<evidence type="ECO:0000256" key="3">
    <source>
        <dbReference type="SAM" id="SignalP"/>
    </source>
</evidence>
<dbReference type="GO" id="GO:0005975">
    <property type="term" value="P:carbohydrate metabolic process"/>
    <property type="evidence" value="ECO:0007669"/>
    <property type="project" value="InterPro"/>
</dbReference>
<dbReference type="InterPro" id="IPR000254">
    <property type="entry name" value="CBD"/>
</dbReference>
<proteinExistence type="predicted"/>
<feature type="compositionally biased region" description="Low complexity" evidence="2">
    <location>
        <begin position="78"/>
        <end position="89"/>
    </location>
</feature>
<dbReference type="EMBL" id="NHTK01001069">
    <property type="protein sequence ID" value="PPR03385.1"/>
    <property type="molecule type" value="Genomic_DNA"/>
</dbReference>
<keyword evidence="1 3" id="KW-0732">Signal</keyword>
<protein>
    <recommendedName>
        <fullName evidence="4">CBM1 domain-containing protein</fullName>
    </recommendedName>
</protein>